<dbReference type="PANTHER" id="PTHR30189">
    <property type="entry name" value="LPS-ASSEMBLY PROTEIN"/>
    <property type="match status" value="1"/>
</dbReference>
<dbReference type="STRING" id="324925.Ppha_0828"/>
<name>B4SEM5_PELPB</name>
<evidence type="ECO:0000259" key="1">
    <source>
        <dbReference type="Pfam" id="PF19838"/>
    </source>
</evidence>
<sequence length="862" mass="96137" precursor="true">MKFIKQKTSFLALLCLVVSESSLFYREDLHAAGISGQRHQDSPVQKPVVADSLSGKGGLKSTILFTAKDSLIYNLDTRSMELWGKASVGKDEASVKAPKIVIDLDTTLLHAFGDADSSKTPFEPARFTDREGSFDAATMTYDFTTGRGETSHVSSSSSGIYFTGEQVSKLENGDMIIRDGTFTTCNEDDPHFWFSSSHMIVHTDKGVTARPLIMYIRPEIFSWRPPALPILVLPYMLFPISSGRTSGFIIPRLSSHDQSIFLSNLGYFWAINDYMDFRSEGDIAVNGSWRLGERFRFAKRNLFTSEISGEYRHYPLYTDWNAKILHNQFFDPSTRLDVNFQFQGAPHGYNLNSIDSESMVSQQSNARASLVKTFHDENSILSVFYDRSEELSTLALSQNIGVSFYQNRIYPFRSGVQGDDWRSDLSLTTGAAVVKHFSSRNSEDFSGYSANLSGEVGYYREFGTGTRALFTQGIRFQGREGGNGLFDDTYTGTSVVFPLRMQSTLFSHFNVNPAITFVQSLHPNAGNSDFSTTIFSVDSSTRVYGILDTGFLDPILSLKALRHTFIPTISYVWNPAFSGSGYNSSSHTYDWPYQRTFDPGLPEGQSTVGLTLKNLFHGKFGDSRSLLEADSPVGDHTTQLLSLSVSTGYNFAADALQFAPLTILASSNALSDNLLFSAGSMYDFYSYDPVTGARVNRFNSEEGNGLLRFVRGFLDMSLSIQGSNQAASTILPSRSPVFMNTLQTYFNTGNLSSIDYNLPWQLRFSLFLQADRSNPVEPESISLFNAAAQAALSKNWQIAMNTGYDFQNGELVLPMFQISRNLHCWQMSVQWVPFGQFQSYAVEIGLKVPESKDIHVRQRTAE</sequence>
<dbReference type="InterPro" id="IPR050218">
    <property type="entry name" value="LptD"/>
</dbReference>
<proteinExistence type="predicted"/>
<evidence type="ECO:0000313" key="3">
    <source>
        <dbReference type="Proteomes" id="UP000002724"/>
    </source>
</evidence>
<dbReference type="EMBL" id="CP001110">
    <property type="protein sequence ID" value="ACF43117.1"/>
    <property type="molecule type" value="Genomic_DNA"/>
</dbReference>
<reference evidence="2 3" key="1">
    <citation type="submission" date="2008-06" db="EMBL/GenBank/DDBJ databases">
        <title>Complete sequence of Pelodictyon phaeoclathratiforme BU-1.</title>
        <authorList>
            <consortium name="US DOE Joint Genome Institute"/>
            <person name="Lucas S."/>
            <person name="Copeland A."/>
            <person name="Lapidus A."/>
            <person name="Glavina del Rio T."/>
            <person name="Dalin E."/>
            <person name="Tice H."/>
            <person name="Bruce D."/>
            <person name="Goodwin L."/>
            <person name="Pitluck S."/>
            <person name="Schmutz J."/>
            <person name="Larimer F."/>
            <person name="Land M."/>
            <person name="Hauser L."/>
            <person name="Kyrpides N."/>
            <person name="Mikhailova N."/>
            <person name="Liu Z."/>
            <person name="Li T."/>
            <person name="Zhao F."/>
            <person name="Overmann J."/>
            <person name="Bryant D.A."/>
            <person name="Richardson P."/>
        </authorList>
    </citation>
    <scope>NUCLEOTIDE SEQUENCE [LARGE SCALE GENOMIC DNA]</scope>
    <source>
        <strain evidence="3">DSM 5477 / BU-1</strain>
    </source>
</reference>
<dbReference type="GO" id="GO:0009279">
    <property type="term" value="C:cell outer membrane"/>
    <property type="evidence" value="ECO:0007669"/>
    <property type="project" value="TreeGrafter"/>
</dbReference>
<gene>
    <name evidence="2" type="ordered locus">Ppha_0828</name>
</gene>
<dbReference type="InterPro" id="IPR045659">
    <property type="entry name" value="LptD_2"/>
</dbReference>
<dbReference type="OrthoDB" id="9802320at2"/>
<dbReference type="eggNOG" id="COG1452">
    <property type="taxonomic scope" value="Bacteria"/>
</dbReference>
<organism evidence="2 3">
    <name type="scientific">Pelodictyon phaeoclathratiforme (strain DSM 5477 / BU-1)</name>
    <dbReference type="NCBI Taxonomy" id="324925"/>
    <lineage>
        <taxon>Bacteria</taxon>
        <taxon>Pseudomonadati</taxon>
        <taxon>Chlorobiota</taxon>
        <taxon>Chlorobiia</taxon>
        <taxon>Chlorobiales</taxon>
        <taxon>Chlorobiaceae</taxon>
        <taxon>Chlorobium/Pelodictyon group</taxon>
        <taxon>Pelodictyon</taxon>
    </lineage>
</organism>
<evidence type="ECO:0000313" key="2">
    <source>
        <dbReference type="EMBL" id="ACF43117.1"/>
    </source>
</evidence>
<dbReference type="HOGENOM" id="CLU_007637_0_0_10"/>
<dbReference type="GO" id="GO:1990351">
    <property type="term" value="C:transporter complex"/>
    <property type="evidence" value="ECO:0007669"/>
    <property type="project" value="TreeGrafter"/>
</dbReference>
<dbReference type="AlphaFoldDB" id="B4SEM5"/>
<dbReference type="PANTHER" id="PTHR30189:SF1">
    <property type="entry name" value="LPS-ASSEMBLY PROTEIN LPTD"/>
    <property type="match status" value="1"/>
</dbReference>
<protein>
    <recommendedName>
        <fullName evidence="1">LPS-assembly protein LptD central domain-containing protein</fullName>
    </recommendedName>
</protein>
<keyword evidence="3" id="KW-1185">Reference proteome</keyword>
<dbReference type="RefSeq" id="WP_012507612.1">
    <property type="nucleotide sequence ID" value="NC_011060.1"/>
</dbReference>
<dbReference type="KEGG" id="pph:Ppha_0828"/>
<dbReference type="Pfam" id="PF19838">
    <property type="entry name" value="LptD_2"/>
    <property type="match status" value="1"/>
</dbReference>
<dbReference type="Proteomes" id="UP000002724">
    <property type="component" value="Chromosome"/>
</dbReference>
<accession>B4SEM5</accession>
<feature type="domain" description="LPS-assembly protein LptD central" evidence="1">
    <location>
        <begin position="230"/>
        <end position="685"/>
    </location>
</feature>